<keyword evidence="9" id="KW-0809">Transit peptide</keyword>
<evidence type="ECO:0000259" key="17">
    <source>
        <dbReference type="PROSITE" id="PS51731"/>
    </source>
</evidence>
<keyword evidence="19" id="KW-1185">Reference proteome</keyword>
<keyword evidence="8 15" id="KW-0808">Transferase</keyword>
<protein>
    <recommendedName>
        <fullName evidence="6 15">Amino-acid acetyltransferase, mitochondrial</fullName>
        <ecNumber evidence="5 15">2.3.1.1</ecNumber>
    </recommendedName>
    <alternativeName>
        <fullName evidence="12 15">Glutamate N-acetyltransferase</fullName>
    </alternativeName>
    <alternativeName>
        <fullName evidence="13 15">N-acetylglutamate synthase</fullName>
    </alternativeName>
</protein>
<dbReference type="GO" id="GO:0006526">
    <property type="term" value="P:L-arginine biosynthetic process"/>
    <property type="evidence" value="ECO:0007669"/>
    <property type="project" value="TreeGrafter"/>
</dbReference>
<evidence type="ECO:0000256" key="6">
    <source>
        <dbReference type="ARBA" id="ARBA00018802"/>
    </source>
</evidence>
<dbReference type="GO" id="GO:0006592">
    <property type="term" value="P:ornithine biosynthetic process"/>
    <property type="evidence" value="ECO:0007669"/>
    <property type="project" value="TreeGrafter"/>
</dbReference>
<evidence type="ECO:0000256" key="4">
    <source>
        <dbReference type="ARBA" id="ARBA00008694"/>
    </source>
</evidence>
<evidence type="ECO:0000256" key="11">
    <source>
        <dbReference type="ARBA" id="ARBA00023315"/>
    </source>
</evidence>
<reference evidence="18 19" key="1">
    <citation type="submission" date="2023-11" db="EMBL/GenBank/DDBJ databases">
        <title>An acidophilic fungus is an integral part of prey digestion in a carnivorous sundew plant.</title>
        <authorList>
            <person name="Tsai I.J."/>
        </authorList>
    </citation>
    <scope>NUCLEOTIDE SEQUENCE [LARGE SCALE GENOMIC DNA]</scope>
    <source>
        <strain evidence="18">169a</strain>
    </source>
</reference>
<comment type="similarity">
    <text evidence="4 15">Belongs to the acetyltransferase family.</text>
</comment>
<evidence type="ECO:0000256" key="7">
    <source>
        <dbReference type="ARBA" id="ARBA00022605"/>
    </source>
</evidence>
<dbReference type="InterPro" id="IPR036393">
    <property type="entry name" value="AceGlu_kinase-like_sf"/>
</dbReference>
<feature type="compositionally biased region" description="Polar residues" evidence="16">
    <location>
        <begin position="93"/>
        <end position="108"/>
    </location>
</feature>
<gene>
    <name evidence="18" type="ORF">R9X50_00247300</name>
</gene>
<comment type="catalytic activity">
    <reaction evidence="14 15">
        <text>L-glutamate + acetyl-CoA = N-acetyl-L-glutamate + CoA + H(+)</text>
        <dbReference type="Rhea" id="RHEA:24292"/>
        <dbReference type="ChEBI" id="CHEBI:15378"/>
        <dbReference type="ChEBI" id="CHEBI:29985"/>
        <dbReference type="ChEBI" id="CHEBI:44337"/>
        <dbReference type="ChEBI" id="CHEBI:57287"/>
        <dbReference type="ChEBI" id="CHEBI:57288"/>
        <dbReference type="EC" id="2.3.1.1"/>
    </reaction>
</comment>
<dbReference type="Pfam" id="PF04768">
    <property type="entry name" value="NAT"/>
    <property type="match status" value="1"/>
</dbReference>
<keyword evidence="7 15" id="KW-0028">Amino-acid biosynthesis</keyword>
<keyword evidence="10 15" id="KW-0496">Mitochondrion</keyword>
<dbReference type="PIRSF" id="PIRSF007892">
    <property type="entry name" value="NAGS_fungal"/>
    <property type="match status" value="1"/>
</dbReference>
<dbReference type="Gene3D" id="3.40.630.30">
    <property type="match status" value="1"/>
</dbReference>
<name>A0AAQ3R916_9PEZI</name>
<dbReference type="InterPro" id="IPR006855">
    <property type="entry name" value="Vertebrate-like_GNAT_dom"/>
</dbReference>
<evidence type="ECO:0000313" key="18">
    <source>
        <dbReference type="EMBL" id="WPG99654.1"/>
    </source>
</evidence>
<evidence type="ECO:0000256" key="14">
    <source>
        <dbReference type="ARBA" id="ARBA00048372"/>
    </source>
</evidence>
<organism evidence="18 19">
    <name type="scientific">Acrodontium crateriforme</name>
    <dbReference type="NCBI Taxonomy" id="150365"/>
    <lineage>
        <taxon>Eukaryota</taxon>
        <taxon>Fungi</taxon>
        <taxon>Dikarya</taxon>
        <taxon>Ascomycota</taxon>
        <taxon>Pezizomycotina</taxon>
        <taxon>Dothideomycetes</taxon>
        <taxon>Dothideomycetidae</taxon>
        <taxon>Mycosphaerellales</taxon>
        <taxon>Teratosphaeriaceae</taxon>
        <taxon>Acrodontium</taxon>
    </lineage>
</organism>
<evidence type="ECO:0000256" key="5">
    <source>
        <dbReference type="ARBA" id="ARBA00012697"/>
    </source>
</evidence>
<evidence type="ECO:0000256" key="13">
    <source>
        <dbReference type="ARBA" id="ARBA00033251"/>
    </source>
</evidence>
<evidence type="ECO:0000256" key="12">
    <source>
        <dbReference type="ARBA" id="ARBA00030346"/>
    </source>
</evidence>
<dbReference type="Proteomes" id="UP001303373">
    <property type="component" value="Chromosome 3"/>
</dbReference>
<sequence>MTICSSAFGKASAVESIRAVSQIYSPMSRWYSKSALATSTAKTAPYNGQKKHHKSDEFTSQRELFVNILNANATKRDAKQFLARFKLPGEKPTSLSSKSNQDQAAGRQNQHDHSQKLGVNLGGLYSPGRAIAEAPQFVRQEMAEQTMPKDVMSTALVCLRTPEKLEEDTLDGLALTLSQLVKLDMHIVVVIGDGRVNGNTAENNISLKLNVDRQARRLCEAIEKHNQAAARYVDGALEVDKKPNGEATNLRVAVPRLVLGPLRQSTITIVSSFAYTTIGELVTIKTADTMSTLTEYLSSNSKNASAVDSSDIEASEISVDRIIVLDEAGGIPSKARRDGAHVFINLRQEYSSILDELSEYASCNRVGPGHYPGRSTVYDRQQDNLRLLQRCLAKLSSASSAIIISPQEAAASSGFLRRPRGSETGAGTRRQKNPLIHNLLTNKPMISSSLPVARLPNTSAARSNGDSHLAWQAPTLVKRGMPLEIIPNPHRGNRWEESGWMSPRDGFTTLELDKDPRIDFPRLLHLIEDSFRKKLNVEHYLNRIKGKVAGVIVAGNYEGGAILTWEQPPGTSDPLRLVPYLDKFAVLQSSQGSSGVADILFQSMVRSCFPNGVCWRSRKDNPVNKWYFERASASWQIPESMWTMFWTGEGVVENGDRFEDYLGVCKTVIPSFYSKNQE</sequence>
<evidence type="ECO:0000256" key="16">
    <source>
        <dbReference type="SAM" id="MobiDB-lite"/>
    </source>
</evidence>
<dbReference type="AlphaFoldDB" id="A0AAQ3R916"/>
<evidence type="ECO:0000256" key="10">
    <source>
        <dbReference type="ARBA" id="ARBA00023128"/>
    </source>
</evidence>
<dbReference type="GO" id="GO:0005759">
    <property type="term" value="C:mitochondrial matrix"/>
    <property type="evidence" value="ECO:0007669"/>
    <property type="project" value="TreeGrafter"/>
</dbReference>
<accession>A0AAQ3R916</accession>
<dbReference type="EMBL" id="CP138582">
    <property type="protein sequence ID" value="WPG99654.1"/>
    <property type="molecule type" value="Genomic_DNA"/>
</dbReference>
<evidence type="ECO:0000256" key="15">
    <source>
        <dbReference type="PIRNR" id="PIRNR007892"/>
    </source>
</evidence>
<dbReference type="PANTHER" id="PTHR23342:SF4">
    <property type="entry name" value="AMINO-ACID ACETYLTRANSFERASE, MITOCHONDRIAL"/>
    <property type="match status" value="1"/>
</dbReference>
<evidence type="ECO:0000256" key="2">
    <source>
        <dbReference type="ARBA" id="ARBA00004173"/>
    </source>
</evidence>
<dbReference type="FunFam" id="3.40.630.30:FF:000049">
    <property type="entry name" value="Amino-acid acetyltransferase, mitochondrial"/>
    <property type="match status" value="1"/>
</dbReference>
<dbReference type="PANTHER" id="PTHR23342">
    <property type="entry name" value="N-ACETYLGLUTAMATE SYNTHASE"/>
    <property type="match status" value="1"/>
</dbReference>
<comment type="subcellular location">
    <subcellularLocation>
        <location evidence="2 15">Mitochondrion</location>
    </subcellularLocation>
</comment>
<evidence type="ECO:0000256" key="9">
    <source>
        <dbReference type="ARBA" id="ARBA00022946"/>
    </source>
</evidence>
<keyword evidence="11 15" id="KW-0012">Acyltransferase</keyword>
<dbReference type="PROSITE" id="PS51731">
    <property type="entry name" value="GNAT_NAGS"/>
    <property type="match status" value="1"/>
</dbReference>
<comment type="pathway">
    <text evidence="3 15">Amino-acid biosynthesis; L-arginine biosynthesis; N(2)-acetyl-L-ornithine from L-glutamate: step 1/4.</text>
</comment>
<dbReference type="InterPro" id="IPR011190">
    <property type="entry name" value="GlcNAc_Synth_fun"/>
</dbReference>
<evidence type="ECO:0000256" key="1">
    <source>
        <dbReference type="ARBA" id="ARBA00002294"/>
    </source>
</evidence>
<feature type="region of interest" description="Disordered" evidence="16">
    <location>
        <begin position="89"/>
        <end position="119"/>
    </location>
</feature>
<evidence type="ECO:0000256" key="3">
    <source>
        <dbReference type="ARBA" id="ARBA00004925"/>
    </source>
</evidence>
<dbReference type="EC" id="2.3.1.1" evidence="5 15"/>
<proteinExistence type="inferred from homology"/>
<comment type="function">
    <text evidence="1 15">N-acetylglutamate synthase involved in arginine biosynthesis.</text>
</comment>
<dbReference type="Gene3D" id="3.40.1160.10">
    <property type="entry name" value="Acetylglutamate kinase-like"/>
    <property type="match status" value="1"/>
</dbReference>
<dbReference type="GO" id="GO:0004042">
    <property type="term" value="F:L-glutamate N-acetyltransferase activity"/>
    <property type="evidence" value="ECO:0007669"/>
    <property type="project" value="InterPro"/>
</dbReference>
<evidence type="ECO:0000313" key="19">
    <source>
        <dbReference type="Proteomes" id="UP001303373"/>
    </source>
</evidence>
<feature type="domain" description="N-acetyltransferase" evidence="17">
    <location>
        <begin position="507"/>
        <end position="670"/>
    </location>
</feature>
<evidence type="ECO:0000256" key="8">
    <source>
        <dbReference type="ARBA" id="ARBA00022679"/>
    </source>
</evidence>